<dbReference type="RefSeq" id="WP_164988528.1">
    <property type="nucleotide sequence ID" value="NZ_MZXW01000053.1"/>
</dbReference>
<dbReference type="AlphaFoldDB" id="A0A4Q1UMY9"/>
<accession>A0A4Q1UMY9</accession>
<proteinExistence type="predicted"/>
<evidence type="ECO:0000313" key="2">
    <source>
        <dbReference type="Proteomes" id="UP000290819"/>
    </source>
</evidence>
<dbReference type="EMBL" id="MZXW01000053">
    <property type="protein sequence ID" value="RXT35396.1"/>
    <property type="molecule type" value="Genomic_DNA"/>
</dbReference>
<keyword evidence="2" id="KW-1185">Reference proteome</keyword>
<comment type="caution">
    <text evidence="1">The sequence shown here is derived from an EMBL/GenBank/DDBJ whole genome shotgun (WGS) entry which is preliminary data.</text>
</comment>
<name>A0A4Q1UMY9_9BRAD</name>
<dbReference type="Proteomes" id="UP000290819">
    <property type="component" value="Unassembled WGS sequence"/>
</dbReference>
<gene>
    <name evidence="1" type="ORF">B5V03_36665</name>
</gene>
<protein>
    <submittedName>
        <fullName evidence="1">Uncharacterized protein</fullName>
    </submittedName>
</protein>
<reference evidence="1 2" key="1">
    <citation type="submission" date="2017-03" db="EMBL/GenBank/DDBJ databases">
        <authorList>
            <person name="Safronova V.I."/>
            <person name="Sazanova A.L."/>
            <person name="Chirak E.R."/>
        </authorList>
    </citation>
    <scope>NUCLEOTIDE SEQUENCE [LARGE SCALE GENOMIC DNA]</scope>
    <source>
        <strain evidence="1 2">Opo-243</strain>
    </source>
</reference>
<organism evidence="1 2">
    <name type="scientific">Bradyrhizobium betae</name>
    <dbReference type="NCBI Taxonomy" id="244734"/>
    <lineage>
        <taxon>Bacteria</taxon>
        <taxon>Pseudomonadati</taxon>
        <taxon>Pseudomonadota</taxon>
        <taxon>Alphaproteobacteria</taxon>
        <taxon>Hyphomicrobiales</taxon>
        <taxon>Nitrobacteraceae</taxon>
        <taxon>Bradyrhizobium</taxon>
    </lineage>
</organism>
<sequence>MITTLARRIAVTFAMLARRAADIMNRNLVATRAPQHYLVAQRVAGMRRHQRRAFDTRRH</sequence>
<evidence type="ECO:0000313" key="1">
    <source>
        <dbReference type="EMBL" id="RXT35396.1"/>
    </source>
</evidence>